<feature type="disulfide bond" evidence="12">
    <location>
        <begin position="161"/>
        <end position="175"/>
    </location>
</feature>
<reference evidence="19" key="1">
    <citation type="submission" date="2022-07" db="EMBL/GenBank/DDBJ databases">
        <title>Fungi with potential for degradation of polypropylene.</title>
        <authorList>
            <person name="Gostincar C."/>
        </authorList>
    </citation>
    <scope>NUCLEOTIDE SEQUENCE</scope>
    <source>
        <strain evidence="19">EXF-13287</strain>
    </source>
</reference>
<evidence type="ECO:0000256" key="15">
    <source>
        <dbReference type="SAM" id="SignalP"/>
    </source>
</evidence>
<dbReference type="GO" id="GO:0005576">
    <property type="term" value="C:extracellular region"/>
    <property type="evidence" value="ECO:0007669"/>
    <property type="project" value="UniProtKB-SubCell"/>
</dbReference>
<evidence type="ECO:0000256" key="13">
    <source>
        <dbReference type="RuleBase" id="RU000489"/>
    </source>
</evidence>
<dbReference type="Gene3D" id="3.10.50.10">
    <property type="match status" value="1"/>
</dbReference>
<dbReference type="GO" id="GO:0006032">
    <property type="term" value="P:chitin catabolic process"/>
    <property type="evidence" value="ECO:0007669"/>
    <property type="project" value="UniProtKB-KW"/>
</dbReference>
<dbReference type="Gene3D" id="3.20.20.80">
    <property type="entry name" value="Glycosidases"/>
    <property type="match status" value="1"/>
</dbReference>
<dbReference type="PROSITE" id="PS00026">
    <property type="entry name" value="CHIT_BIND_I_1"/>
    <property type="match status" value="1"/>
</dbReference>
<keyword evidence="15" id="KW-0732">Signal</keyword>
<gene>
    <name evidence="19" type="ORF">NKR19_g6554</name>
</gene>
<dbReference type="Pfam" id="PF00187">
    <property type="entry name" value="Chitin_bind_1"/>
    <property type="match status" value="1"/>
</dbReference>
<dbReference type="PANTHER" id="PTHR11177">
    <property type="entry name" value="CHITINASE"/>
    <property type="match status" value="1"/>
</dbReference>
<dbReference type="InterPro" id="IPR018392">
    <property type="entry name" value="LysM"/>
</dbReference>
<keyword evidence="10 13" id="KW-0326">Glycosidase</keyword>
<evidence type="ECO:0000259" key="18">
    <source>
        <dbReference type="PROSITE" id="PS51910"/>
    </source>
</evidence>
<dbReference type="SUPFAM" id="SSF51445">
    <property type="entry name" value="(Trans)glycosidases"/>
    <property type="match status" value="1"/>
</dbReference>
<accession>A0AA38RC06</accession>
<comment type="caution">
    <text evidence="12">Lacks conserved residue(s) required for the propagation of feature annotation.</text>
</comment>
<keyword evidence="20" id="KW-1185">Reference proteome</keyword>
<dbReference type="GO" id="GO:0008843">
    <property type="term" value="F:endochitinase activity"/>
    <property type="evidence" value="ECO:0007669"/>
    <property type="project" value="UniProtKB-EC"/>
</dbReference>
<evidence type="ECO:0000259" key="16">
    <source>
        <dbReference type="PROSITE" id="PS50941"/>
    </source>
</evidence>
<feature type="domain" description="Chitin-binding type-1" evidence="16">
    <location>
        <begin position="131"/>
        <end position="191"/>
    </location>
</feature>
<name>A0AA38RC06_9PEZI</name>
<keyword evidence="8" id="KW-0146">Chitin degradation</keyword>
<dbReference type="InterPro" id="IPR018371">
    <property type="entry name" value="Chitin-binding_1_CS"/>
</dbReference>
<feature type="region of interest" description="Disordered" evidence="14">
    <location>
        <begin position="795"/>
        <end position="827"/>
    </location>
</feature>
<evidence type="ECO:0000256" key="8">
    <source>
        <dbReference type="ARBA" id="ARBA00023024"/>
    </source>
</evidence>
<evidence type="ECO:0000256" key="1">
    <source>
        <dbReference type="ARBA" id="ARBA00000822"/>
    </source>
</evidence>
<keyword evidence="7 13" id="KW-0378">Hydrolase</keyword>
<dbReference type="CDD" id="cd00118">
    <property type="entry name" value="LysM"/>
    <property type="match status" value="1"/>
</dbReference>
<evidence type="ECO:0000256" key="11">
    <source>
        <dbReference type="ARBA" id="ARBA00023326"/>
    </source>
</evidence>
<dbReference type="InterPro" id="IPR036779">
    <property type="entry name" value="LysM_dom_sf"/>
</dbReference>
<evidence type="ECO:0000256" key="12">
    <source>
        <dbReference type="PROSITE-ProRule" id="PRU00261"/>
    </source>
</evidence>
<dbReference type="InterPro" id="IPR001002">
    <property type="entry name" value="Chitin-bd_1"/>
</dbReference>
<evidence type="ECO:0000256" key="9">
    <source>
        <dbReference type="ARBA" id="ARBA00023277"/>
    </source>
</evidence>
<dbReference type="InterPro" id="IPR011583">
    <property type="entry name" value="Chitinase_II/V-like_cat"/>
</dbReference>
<comment type="subcellular location">
    <subcellularLocation>
        <location evidence="2">Secreted</location>
    </subcellularLocation>
</comment>
<dbReference type="Gene3D" id="3.10.350.10">
    <property type="entry name" value="LysM domain"/>
    <property type="match status" value="1"/>
</dbReference>
<dbReference type="PROSITE" id="PS01095">
    <property type="entry name" value="GH18_1"/>
    <property type="match status" value="1"/>
</dbReference>
<dbReference type="InterPro" id="IPR050314">
    <property type="entry name" value="Glycosyl_Hydrlase_18"/>
</dbReference>
<dbReference type="SMART" id="SM00270">
    <property type="entry name" value="ChtBD1"/>
    <property type="match status" value="2"/>
</dbReference>
<comment type="similarity">
    <text evidence="3">Belongs to the glycosyl hydrolase 18 family. Chitinase class V subfamily.</text>
</comment>
<dbReference type="InterPro" id="IPR017853">
    <property type="entry name" value="GH"/>
</dbReference>
<dbReference type="PROSITE" id="PS51782">
    <property type="entry name" value="LYSM"/>
    <property type="match status" value="1"/>
</dbReference>
<evidence type="ECO:0000256" key="7">
    <source>
        <dbReference type="ARBA" id="ARBA00022801"/>
    </source>
</evidence>
<keyword evidence="6 12" id="KW-0147">Chitin-binding</keyword>
<dbReference type="SUPFAM" id="SSF54106">
    <property type="entry name" value="LysM domain"/>
    <property type="match status" value="1"/>
</dbReference>
<feature type="compositionally biased region" description="Low complexity" evidence="14">
    <location>
        <begin position="961"/>
        <end position="974"/>
    </location>
</feature>
<evidence type="ECO:0000313" key="20">
    <source>
        <dbReference type="Proteomes" id="UP001174691"/>
    </source>
</evidence>
<dbReference type="InterPro" id="IPR001223">
    <property type="entry name" value="Glyco_hydro18_cat"/>
</dbReference>
<dbReference type="CDD" id="cd00035">
    <property type="entry name" value="ChtBD1"/>
    <property type="match status" value="1"/>
</dbReference>
<keyword evidence="12" id="KW-1015">Disulfide bond</keyword>
<dbReference type="PROSITE" id="PS51910">
    <property type="entry name" value="GH18_2"/>
    <property type="match status" value="1"/>
</dbReference>
<evidence type="ECO:0000259" key="17">
    <source>
        <dbReference type="PROSITE" id="PS51782"/>
    </source>
</evidence>
<feature type="region of interest" description="Disordered" evidence="14">
    <location>
        <begin position="961"/>
        <end position="985"/>
    </location>
</feature>
<feature type="compositionally biased region" description="Polar residues" evidence="14">
    <location>
        <begin position="808"/>
        <end position="817"/>
    </location>
</feature>
<dbReference type="Pfam" id="PF00704">
    <property type="entry name" value="Glyco_hydro_18"/>
    <property type="match status" value="1"/>
</dbReference>
<keyword evidence="9" id="KW-0119">Carbohydrate metabolism</keyword>
<dbReference type="SMART" id="SM00636">
    <property type="entry name" value="Glyco_18"/>
    <property type="match status" value="1"/>
</dbReference>
<evidence type="ECO:0000256" key="4">
    <source>
        <dbReference type="ARBA" id="ARBA00012729"/>
    </source>
</evidence>
<dbReference type="SUPFAM" id="SSF57016">
    <property type="entry name" value="Plant lectins/antimicrobial peptides"/>
    <property type="match status" value="1"/>
</dbReference>
<keyword evidence="11" id="KW-0624">Polysaccharide degradation</keyword>
<dbReference type="PROSITE" id="PS50941">
    <property type="entry name" value="CHIT_BIND_I_2"/>
    <property type="match status" value="1"/>
</dbReference>
<dbReference type="GO" id="GO:0008061">
    <property type="term" value="F:chitin binding"/>
    <property type="evidence" value="ECO:0007669"/>
    <property type="project" value="UniProtKB-UniRule"/>
</dbReference>
<evidence type="ECO:0000256" key="6">
    <source>
        <dbReference type="ARBA" id="ARBA00022669"/>
    </source>
</evidence>
<protein>
    <recommendedName>
        <fullName evidence="4">chitinase</fullName>
        <ecNumber evidence="4">3.2.1.14</ecNumber>
    </recommendedName>
</protein>
<feature type="chain" id="PRO_5041279163" description="chitinase" evidence="15">
    <location>
        <begin position="33"/>
        <end position="1292"/>
    </location>
</feature>
<comment type="caution">
    <text evidence="19">The sequence shown here is derived from an EMBL/GenBank/DDBJ whole genome shotgun (WGS) entry which is preliminary data.</text>
</comment>
<organism evidence="19 20">
    <name type="scientific">Coniochaeta hoffmannii</name>
    <dbReference type="NCBI Taxonomy" id="91930"/>
    <lineage>
        <taxon>Eukaryota</taxon>
        <taxon>Fungi</taxon>
        <taxon>Dikarya</taxon>
        <taxon>Ascomycota</taxon>
        <taxon>Pezizomycotina</taxon>
        <taxon>Sordariomycetes</taxon>
        <taxon>Sordariomycetidae</taxon>
        <taxon>Coniochaetales</taxon>
        <taxon>Coniochaetaceae</taxon>
        <taxon>Coniochaeta</taxon>
    </lineage>
</organism>
<dbReference type="PANTHER" id="PTHR11177:SF333">
    <property type="entry name" value="CHITINASE"/>
    <property type="match status" value="1"/>
</dbReference>
<evidence type="ECO:0000256" key="3">
    <source>
        <dbReference type="ARBA" id="ARBA00008682"/>
    </source>
</evidence>
<feature type="signal peptide" evidence="15">
    <location>
        <begin position="1"/>
        <end position="32"/>
    </location>
</feature>
<dbReference type="Proteomes" id="UP001174691">
    <property type="component" value="Unassembled WGS sequence"/>
</dbReference>
<evidence type="ECO:0000256" key="10">
    <source>
        <dbReference type="ARBA" id="ARBA00023295"/>
    </source>
</evidence>
<dbReference type="EC" id="3.2.1.14" evidence="4"/>
<dbReference type="GO" id="GO:0000272">
    <property type="term" value="P:polysaccharide catabolic process"/>
    <property type="evidence" value="ECO:0007669"/>
    <property type="project" value="UniProtKB-KW"/>
</dbReference>
<proteinExistence type="inferred from homology"/>
<evidence type="ECO:0000256" key="5">
    <source>
        <dbReference type="ARBA" id="ARBA00022525"/>
    </source>
</evidence>
<dbReference type="InterPro" id="IPR001579">
    <property type="entry name" value="Glyco_hydro_18_chit_AS"/>
</dbReference>
<feature type="domain" description="LysM" evidence="17">
    <location>
        <begin position="705"/>
        <end position="752"/>
    </location>
</feature>
<dbReference type="EMBL" id="JANBVN010000102">
    <property type="protein sequence ID" value="KAJ9144307.1"/>
    <property type="molecule type" value="Genomic_DNA"/>
</dbReference>
<dbReference type="InterPro" id="IPR029070">
    <property type="entry name" value="Chitinase_insertion_sf"/>
</dbReference>
<comment type="catalytic activity">
    <reaction evidence="1">
        <text>Random endo-hydrolysis of N-acetyl-beta-D-glucosaminide (1-&gt;4)-beta-linkages in chitin and chitodextrins.</text>
        <dbReference type="EC" id="3.2.1.14"/>
    </reaction>
</comment>
<feature type="domain" description="GH18" evidence="18">
    <location>
        <begin position="192"/>
        <end position="544"/>
    </location>
</feature>
<dbReference type="InterPro" id="IPR036861">
    <property type="entry name" value="Endochitinase-like_sf"/>
</dbReference>
<dbReference type="Gene3D" id="3.30.60.10">
    <property type="entry name" value="Endochitinase-like"/>
    <property type="match status" value="1"/>
</dbReference>
<feature type="disulfide bond" evidence="12">
    <location>
        <begin position="156"/>
        <end position="168"/>
    </location>
</feature>
<evidence type="ECO:0000256" key="2">
    <source>
        <dbReference type="ARBA" id="ARBA00004613"/>
    </source>
</evidence>
<dbReference type="SUPFAM" id="SSF54556">
    <property type="entry name" value="Chitinase insertion domain"/>
    <property type="match status" value="1"/>
</dbReference>
<sequence>MPRHRAFLSGPSTVGSILFTLVLPACLSLTSANAVRYKSHTHFVRADGSAVNGSAVNATATPTNTTGGVMRIQGGTLTDSATTPKVTDCSTGQRCTLGCCSTGGFCGYGPDYCAANVCNAKLSANGTCAQLSECDAGGYPGYGALWGPTYAKVTNCPLNVCCSKFGFCGTTEDFCGSTTWPEPSCSGSSATKRSIGYYEGWNQDHPCDHMTPEEIPIKAYTHLNFAFAYIDPSSYAITPMAANQTDLYLRFTGLKAKQTGLQTWISIGGWTFNDPGPTQKTFSNLAASTSAQSAFFSSVLAFLKEYNFDGVDLDWEYPEADDRGGVKADFKNFVSFLANFKSALGSYGLSITLPNSYWYLQHFDVVELDKHVDFLNVMTYDVYGTWDQFVDEIGPYVYAHTNMTVIDKGLQLLWHNKIDPARVNLGLGFYGRSYTLTNPSCKTAGCEFSTGGHPGKCTGTSGILSYAEISSVLEDKALNAQVTFDSKEMVKIATWSGDQWIGYDDAETLKMKVDFANKHCMGGTMVWAVDLDTTYALAGAVSGKNISDLSPGGSVIYPDGSIWSEEQPQIVCAPPCTFVLPPSPLPTPIAVTWPPFLTSVLSSSSGTTYSSNTRVTVPPFTISSLSFWPVTVTASDTDVVTFTPVQSVIPPSMVVTWPGKVTLFPPTPITVAPGETTTSACQTGGGGAVTTPTPIAANMAPGCTKFYQAQDGDGCWAVEQKYGLTAAQFEAMNPDVGTGCTGGLWLGYYYCVGNGASSGTTTCLGGGMYTFPGGAISPVFHTTSHVITIQPQATVSVTTPTPPGRIRYSTTKSSGPLPTNEHTDPKDPKCENNCGDWDCGPFGCPPGIKWPKPGGGGGSECGLFGCDGGCGILGCGGLCGFFGCGCKGCTIKPGGGGGGNGPLPPDGDPQGCDKPKKPVVMCEVYVNIWVPDGKTTKTTSSRTMCITSTVCDGKDSTTTTTISSSQTTSTMTFTMPDPPPRTADPAAESSMAARIESLASKWDAIFTSPTGGSPTGPPTVTGLCSMTLTVLPSSVKSYCDCGTSFASTMPLITSTDAPCAYTTLPHICRYGASPQQGREYCNCEDYPHTLPVLPTSDSPCAYTSFPDPWPYTYTDSPGNVIACETSSVHDSKTDCSGDSYTVTPAPPKPTAKPRCITAHTFMNNCLLSGDSMSVQLWDSGKQVCAGGKSIAFASDQSTFDIDCGGGASVSVTDNGSKLTYKAADGWQSEIARTDRATNVNVCGYIEGASGNTKEIKGFQFENVFANDMCGGCNTAKLCDMNSKCDGFDGKCS</sequence>
<evidence type="ECO:0000313" key="19">
    <source>
        <dbReference type="EMBL" id="KAJ9144307.1"/>
    </source>
</evidence>
<evidence type="ECO:0000256" key="14">
    <source>
        <dbReference type="SAM" id="MobiDB-lite"/>
    </source>
</evidence>
<keyword evidence="5" id="KW-0964">Secreted</keyword>